<keyword evidence="3" id="KW-1185">Reference proteome</keyword>
<dbReference type="AlphaFoldDB" id="A0A5P8W1F1"/>
<reference evidence="2 3" key="1">
    <citation type="submission" date="2019-10" db="EMBL/GenBank/DDBJ databases">
        <title>Genomic and transcriptomic insights into the perfect genentic adaptation of a filamentous nitrogen-fixing cyanobacterium to rice fields.</title>
        <authorList>
            <person name="Chen Z."/>
        </authorList>
    </citation>
    <scope>NUCLEOTIDE SEQUENCE [LARGE SCALE GENOMIC DNA]</scope>
    <source>
        <strain evidence="2">CCNUC1</strain>
    </source>
</reference>
<evidence type="ECO:0000313" key="2">
    <source>
        <dbReference type="EMBL" id="QFS46424.1"/>
    </source>
</evidence>
<dbReference type="EMBL" id="CP045226">
    <property type="protein sequence ID" value="QFS46424.1"/>
    <property type="molecule type" value="Genomic_DNA"/>
</dbReference>
<dbReference type="Proteomes" id="UP000326678">
    <property type="component" value="Chromosome Gxm1"/>
</dbReference>
<dbReference type="KEGG" id="nsh:GXM_03905"/>
<feature type="coiled-coil region" evidence="1">
    <location>
        <begin position="11"/>
        <end position="70"/>
    </location>
</feature>
<dbReference type="RefSeq" id="WP_225892181.1">
    <property type="nucleotide sequence ID" value="NZ_CP045226.1"/>
</dbReference>
<proteinExistence type="predicted"/>
<evidence type="ECO:0000313" key="3">
    <source>
        <dbReference type="Proteomes" id="UP000326678"/>
    </source>
</evidence>
<accession>A0A5P8W1F1</accession>
<evidence type="ECO:0000256" key="1">
    <source>
        <dbReference type="SAM" id="Coils"/>
    </source>
</evidence>
<name>A0A5P8W1F1_9NOSO</name>
<keyword evidence="1" id="KW-0175">Coiled coil</keyword>
<protein>
    <submittedName>
        <fullName evidence="2">Uncharacterized protein</fullName>
    </submittedName>
</protein>
<gene>
    <name evidence="2" type="ORF">GXM_03905</name>
</gene>
<sequence>MNACDEKLKHLENYQKSVDLYRQLVEVLEIKSINISTMEQEILLKAKERLALAKSLIEQVNQQDKDAKEKI</sequence>
<organism evidence="2 3">
    <name type="scientific">Nostoc sphaeroides CCNUC1</name>
    <dbReference type="NCBI Taxonomy" id="2653204"/>
    <lineage>
        <taxon>Bacteria</taxon>
        <taxon>Bacillati</taxon>
        <taxon>Cyanobacteriota</taxon>
        <taxon>Cyanophyceae</taxon>
        <taxon>Nostocales</taxon>
        <taxon>Nostocaceae</taxon>
        <taxon>Nostoc</taxon>
    </lineage>
</organism>